<dbReference type="eggNOG" id="COG0500">
    <property type="taxonomic scope" value="Bacteria"/>
</dbReference>
<keyword evidence="2" id="KW-0808">Transferase</keyword>
<keyword evidence="2" id="KW-0489">Methyltransferase</keyword>
<dbReference type="InterPro" id="IPR013216">
    <property type="entry name" value="Methyltransf_11"/>
</dbReference>
<dbReference type="GO" id="GO:0032259">
    <property type="term" value="P:methylation"/>
    <property type="evidence" value="ECO:0007669"/>
    <property type="project" value="UniProtKB-KW"/>
</dbReference>
<dbReference type="EMBL" id="CP001804">
    <property type="protein sequence ID" value="ACY15506.1"/>
    <property type="molecule type" value="Genomic_DNA"/>
</dbReference>
<protein>
    <submittedName>
        <fullName evidence="2">MCP methyltransferase, CheR-type</fullName>
    </submittedName>
</protein>
<proteinExistence type="predicted"/>
<evidence type="ECO:0000313" key="3">
    <source>
        <dbReference type="Proteomes" id="UP000001880"/>
    </source>
</evidence>
<evidence type="ECO:0000259" key="1">
    <source>
        <dbReference type="Pfam" id="PF08241"/>
    </source>
</evidence>
<dbReference type="OrthoDB" id="428497at2"/>
<sequence length="323" mass="36458">MGTVTMTETNQDGAWREPLDRVAQLVLGLENEVRTRGERDAFSRLRAAVQTLDRFHDGSFEHPLHRGFRERLGAATRESEFVRHCVDKQRGYAGDFEAMEMIWHGQTRPESKRYRGSTARGRLLNAYTMDSANCRANLSRVLRLRDLLLAHDGRRVASVGCGSMIELREAIGVRPDLKLEVLLFDQEAEALELARSAVVSSTVQLTALRGNVLRNVLTALRERAEIDLVYSSGLFDYFDVARSQKLAARMWRGVAKGGRLVIANEQPGNPTRAWMLLSTEWVLQSKNADQLRSIADGLPDVDKVTVVSDEQGVYQYLDVRRRS</sequence>
<dbReference type="AlphaFoldDB" id="D0LQZ8"/>
<dbReference type="STRING" id="502025.Hoch_2999"/>
<name>D0LQZ8_HALO1</name>
<dbReference type="GO" id="GO:0008757">
    <property type="term" value="F:S-adenosylmethionine-dependent methyltransferase activity"/>
    <property type="evidence" value="ECO:0007669"/>
    <property type="project" value="InterPro"/>
</dbReference>
<reference evidence="2 3" key="1">
    <citation type="journal article" date="2010" name="Stand. Genomic Sci.">
        <title>Complete genome sequence of Haliangium ochraceum type strain (SMP-2).</title>
        <authorList>
            <consortium name="US DOE Joint Genome Institute (JGI-PGF)"/>
            <person name="Ivanova N."/>
            <person name="Daum C."/>
            <person name="Lang E."/>
            <person name="Abt B."/>
            <person name="Kopitz M."/>
            <person name="Saunders E."/>
            <person name="Lapidus A."/>
            <person name="Lucas S."/>
            <person name="Glavina Del Rio T."/>
            <person name="Nolan M."/>
            <person name="Tice H."/>
            <person name="Copeland A."/>
            <person name="Cheng J.F."/>
            <person name="Chen F."/>
            <person name="Bruce D."/>
            <person name="Goodwin L."/>
            <person name="Pitluck S."/>
            <person name="Mavromatis K."/>
            <person name="Pati A."/>
            <person name="Mikhailova N."/>
            <person name="Chen A."/>
            <person name="Palaniappan K."/>
            <person name="Land M."/>
            <person name="Hauser L."/>
            <person name="Chang Y.J."/>
            <person name="Jeffries C.D."/>
            <person name="Detter J.C."/>
            <person name="Brettin T."/>
            <person name="Rohde M."/>
            <person name="Goker M."/>
            <person name="Bristow J."/>
            <person name="Markowitz V."/>
            <person name="Eisen J.A."/>
            <person name="Hugenholtz P."/>
            <person name="Kyrpides N.C."/>
            <person name="Klenk H.P."/>
        </authorList>
    </citation>
    <scope>NUCLEOTIDE SEQUENCE [LARGE SCALE GENOMIC DNA]</scope>
    <source>
        <strain evidence="3">DSM 14365 / CIP 107738 / JCM 11303 / AJ 13395 / SMP-2</strain>
    </source>
</reference>
<dbReference type="SUPFAM" id="SSF53335">
    <property type="entry name" value="S-adenosyl-L-methionine-dependent methyltransferases"/>
    <property type="match status" value="1"/>
</dbReference>
<keyword evidence="3" id="KW-1185">Reference proteome</keyword>
<feature type="domain" description="Methyltransferase type 11" evidence="1">
    <location>
        <begin position="159"/>
        <end position="262"/>
    </location>
</feature>
<dbReference type="KEGG" id="hoh:Hoch_2999"/>
<gene>
    <name evidence="2" type="ordered locus">Hoch_2999</name>
</gene>
<dbReference type="Pfam" id="PF08241">
    <property type="entry name" value="Methyltransf_11"/>
    <property type="match status" value="1"/>
</dbReference>
<organism evidence="2 3">
    <name type="scientific">Haliangium ochraceum (strain DSM 14365 / JCM 11303 / SMP-2)</name>
    <dbReference type="NCBI Taxonomy" id="502025"/>
    <lineage>
        <taxon>Bacteria</taxon>
        <taxon>Pseudomonadati</taxon>
        <taxon>Myxococcota</taxon>
        <taxon>Polyangia</taxon>
        <taxon>Haliangiales</taxon>
        <taxon>Kofleriaceae</taxon>
        <taxon>Haliangium</taxon>
    </lineage>
</organism>
<dbReference type="HOGENOM" id="CLU_859882_0_0_7"/>
<evidence type="ECO:0000313" key="2">
    <source>
        <dbReference type="EMBL" id="ACY15506.1"/>
    </source>
</evidence>
<dbReference type="Proteomes" id="UP000001880">
    <property type="component" value="Chromosome"/>
</dbReference>
<accession>D0LQZ8</accession>
<dbReference type="InterPro" id="IPR029063">
    <property type="entry name" value="SAM-dependent_MTases_sf"/>
</dbReference>
<dbReference type="Gene3D" id="3.40.50.150">
    <property type="entry name" value="Vaccinia Virus protein VP39"/>
    <property type="match status" value="1"/>
</dbReference>